<dbReference type="PANTHER" id="PTHR16305">
    <property type="entry name" value="TESTICULAR SOLUBLE ADENYLYL CYCLASE"/>
    <property type="match status" value="1"/>
</dbReference>
<dbReference type="InterPro" id="IPR008271">
    <property type="entry name" value="Ser/Thr_kinase_AS"/>
</dbReference>
<keyword evidence="2 4" id="KW-0547">Nucleotide-binding</keyword>
<dbReference type="Pfam" id="PF13191">
    <property type="entry name" value="AAA_16"/>
    <property type="match status" value="1"/>
</dbReference>
<gene>
    <name evidence="7" type="ORF">LZC94_14795</name>
</gene>
<keyword evidence="7" id="KW-0418">Kinase</keyword>
<dbReference type="SMART" id="SM00220">
    <property type="entry name" value="S_TKc"/>
    <property type="match status" value="1"/>
</dbReference>
<evidence type="ECO:0000313" key="7">
    <source>
        <dbReference type="EMBL" id="WXB18497.1"/>
    </source>
</evidence>
<dbReference type="Gene3D" id="3.40.50.300">
    <property type="entry name" value="P-loop containing nucleotide triphosphate hydrolases"/>
    <property type="match status" value="1"/>
</dbReference>
<evidence type="ECO:0000256" key="2">
    <source>
        <dbReference type="ARBA" id="ARBA00022741"/>
    </source>
</evidence>
<keyword evidence="7" id="KW-0808">Transferase</keyword>
<feature type="region of interest" description="Disordered" evidence="5">
    <location>
        <begin position="1"/>
        <end position="34"/>
    </location>
</feature>
<dbReference type="PROSITE" id="PS00108">
    <property type="entry name" value="PROTEIN_KINASE_ST"/>
    <property type="match status" value="1"/>
</dbReference>
<organism evidence="7 8">
    <name type="scientific">Pendulispora albinea</name>
    <dbReference type="NCBI Taxonomy" id="2741071"/>
    <lineage>
        <taxon>Bacteria</taxon>
        <taxon>Pseudomonadati</taxon>
        <taxon>Myxococcota</taxon>
        <taxon>Myxococcia</taxon>
        <taxon>Myxococcales</taxon>
        <taxon>Sorangiineae</taxon>
        <taxon>Pendulisporaceae</taxon>
        <taxon>Pendulispora</taxon>
    </lineage>
</organism>
<evidence type="ECO:0000256" key="3">
    <source>
        <dbReference type="ARBA" id="ARBA00022840"/>
    </source>
</evidence>
<dbReference type="SUPFAM" id="SSF48452">
    <property type="entry name" value="TPR-like"/>
    <property type="match status" value="1"/>
</dbReference>
<protein>
    <submittedName>
        <fullName evidence="7">Protein kinase</fullName>
    </submittedName>
</protein>
<dbReference type="InterPro" id="IPR041664">
    <property type="entry name" value="AAA_16"/>
</dbReference>
<dbReference type="SUPFAM" id="SSF56112">
    <property type="entry name" value="Protein kinase-like (PK-like)"/>
    <property type="match status" value="1"/>
</dbReference>
<evidence type="ECO:0000256" key="1">
    <source>
        <dbReference type="ARBA" id="ARBA00004167"/>
    </source>
</evidence>
<dbReference type="Gene3D" id="3.30.200.20">
    <property type="entry name" value="Phosphorylase Kinase, domain 1"/>
    <property type="match status" value="1"/>
</dbReference>
<evidence type="ECO:0000256" key="5">
    <source>
        <dbReference type="SAM" id="MobiDB-lite"/>
    </source>
</evidence>
<dbReference type="InterPro" id="IPR011009">
    <property type="entry name" value="Kinase-like_dom_sf"/>
</dbReference>
<feature type="compositionally biased region" description="Basic and acidic residues" evidence="5">
    <location>
        <begin position="1"/>
        <end position="11"/>
    </location>
</feature>
<dbReference type="CDD" id="cd14014">
    <property type="entry name" value="STKc_PknB_like"/>
    <property type="match status" value="1"/>
</dbReference>
<dbReference type="Gene3D" id="1.10.510.10">
    <property type="entry name" value="Transferase(Phosphotransferase) domain 1"/>
    <property type="match status" value="1"/>
</dbReference>
<sequence>MKSKDEAEPPEAHWSSAQRPSPDEGRGGSPYTITDSVRVSVDNRTLVSVAPPKTQPALGWRLGGADGTRFLLLERLGGGGMSIVFLARDTVLDRRVAIKFLVNEARSTPEGLERLQLEARACARLNHENIVRLFDMGIDRGIPFLVMEYLEGRPLDEVVREGAVDARRVVRIMADVAKGLSQAHRAGITHRDLKPSNVFIAKDGTAKILDFGVAIFTHEPGAMNQGLWGTPRYMSPEQWKGEPQDGRSDIWAVGVMFFELLTGSAPFDGSTITEIRDDVISPQPAPSLRAIRPEMPEEADWIAQRSMMKRAADRFGTADELLDALVKLQVALTQVMRARTDDTNLRAAPKPEMRQVTVLSCAPGDAPELMDERGLEEATALLHDFFEVCSTVVRELEGTILLLLGPRFVACFGYPTTHEDNAPRALRAATLIVDAMQGRGGARIGVATSLSIARRTGHASASVAFQAEALHVAQGLEGRAGRNEILIGHTTEALVRSNFELERCEETRETGRCYRVLRPTNTRFDGIADGHRIPLVGRERELEVLRELSERVKAGKGQFVWIAGEAGIGKSRLVAQHLERAAVDSQSIVRCQCWPHFQNSALEPIFDGILRKLGLRRDAPAHEKLGLLEAALAAASLSLPEHLPLLARFLGIPTGDRDAPLFISPDLLRRRMQSILATLLEHMALQRPLVLLVEDAHWSDTSTLDLLEVLLDRMVATRAMVLVTARPEFDPSWPRSSHLHRMALARLSSEEVGAMIAFASQGRSLPSPIVEQLVQRTDGVPLFVEELTRSVADAFHEAEQRGLPIPLDAFASGSIPATLEDLLRARLGALSREGQDVARVAAVLDRDATYDMIRMISGLAEASLRIGLMQLVETGILRRQAHGTSSAYAFKHALVRDAAYRSLVKNERREVHRRAAEMLVEHFPESIERHPELAAMHFMEAGRHEQAAIYFERAGERASDRLANTDAAAHYALAIAQLRMLAEGEARDGHELSLQLARGMALMAANGPISPDVQAPYARVRELAPLARGRDIASFQSLFGLNQFYLGAGDLEAAAEVARDLIALADEAGDEEMWILARAALGPCLSFLGDFVEARRCLEAGFALYDVRKHGKLAMRIGFDPGVTLGLLLGEVLWFLGYPDRALERSREVVSLAREVGHPFSLGLSLEFLANCCGYRGAYDELRGVADEAIVTSDKYGLRLVSTLGRGWARIGTGDRSGIEDIERSVADYRTLSIRLGFPQVLAVLAWAQWQIAAFDDALRTLDEMAAFIEATGERQFEAEMFRLRGEVSMALGADPSLSQECFERGLTVARRQRARGLELRLAYGYARLLMNQSRPAAARELLAPIVAHFTEGSQTVDVRRARELLATL</sequence>
<dbReference type="RefSeq" id="WP_394828127.1">
    <property type="nucleotide sequence ID" value="NZ_CP089984.1"/>
</dbReference>
<dbReference type="InterPro" id="IPR029787">
    <property type="entry name" value="Nucleotide_cyclase"/>
</dbReference>
<accession>A0ABZ2M7K4</accession>
<dbReference type="PROSITE" id="PS50011">
    <property type="entry name" value="PROTEIN_KINASE_DOM"/>
    <property type="match status" value="1"/>
</dbReference>
<keyword evidence="8" id="KW-1185">Reference proteome</keyword>
<dbReference type="GO" id="GO:0016301">
    <property type="term" value="F:kinase activity"/>
    <property type="evidence" value="ECO:0007669"/>
    <property type="project" value="UniProtKB-KW"/>
</dbReference>
<evidence type="ECO:0000256" key="4">
    <source>
        <dbReference type="PROSITE-ProRule" id="PRU10141"/>
    </source>
</evidence>
<evidence type="ECO:0000313" key="8">
    <source>
        <dbReference type="Proteomes" id="UP001370348"/>
    </source>
</evidence>
<dbReference type="Gene3D" id="1.25.40.10">
    <property type="entry name" value="Tetratricopeptide repeat domain"/>
    <property type="match status" value="2"/>
</dbReference>
<dbReference type="InterPro" id="IPR027417">
    <property type="entry name" value="P-loop_NTPase"/>
</dbReference>
<dbReference type="Pfam" id="PF00069">
    <property type="entry name" value="Pkinase"/>
    <property type="match status" value="1"/>
</dbReference>
<feature type="binding site" evidence="4">
    <location>
        <position position="99"/>
    </location>
    <ligand>
        <name>ATP</name>
        <dbReference type="ChEBI" id="CHEBI:30616"/>
    </ligand>
</feature>
<comment type="subcellular location">
    <subcellularLocation>
        <location evidence="1">Membrane</location>
        <topology evidence="1">Single-pass membrane protein</topology>
    </subcellularLocation>
</comment>
<dbReference type="PANTHER" id="PTHR16305:SF28">
    <property type="entry name" value="GUANYLATE CYCLASE DOMAIN-CONTAINING PROTEIN"/>
    <property type="match status" value="1"/>
</dbReference>
<keyword evidence="3 4" id="KW-0067">ATP-binding</keyword>
<dbReference type="SUPFAM" id="SSF55073">
    <property type="entry name" value="Nucleotide cyclase"/>
    <property type="match status" value="1"/>
</dbReference>
<reference evidence="7 8" key="1">
    <citation type="submission" date="2021-12" db="EMBL/GenBank/DDBJ databases">
        <title>Discovery of the Pendulisporaceae a myxobacterial family with distinct sporulation behavior and unique specialized metabolism.</title>
        <authorList>
            <person name="Garcia R."/>
            <person name="Popoff A."/>
            <person name="Bader C.D."/>
            <person name="Loehr J."/>
            <person name="Walesch S."/>
            <person name="Walt C."/>
            <person name="Boldt J."/>
            <person name="Bunk B."/>
            <person name="Haeckl F.J.F.P.J."/>
            <person name="Gunesch A.P."/>
            <person name="Birkelbach J."/>
            <person name="Nuebel U."/>
            <person name="Pietschmann T."/>
            <person name="Bach T."/>
            <person name="Mueller R."/>
        </authorList>
    </citation>
    <scope>NUCLEOTIDE SEQUENCE [LARGE SCALE GENOMIC DNA]</scope>
    <source>
        <strain evidence="7 8">MSr11954</strain>
    </source>
</reference>
<dbReference type="InterPro" id="IPR000719">
    <property type="entry name" value="Prot_kinase_dom"/>
</dbReference>
<dbReference type="InterPro" id="IPR011990">
    <property type="entry name" value="TPR-like_helical_dom_sf"/>
</dbReference>
<proteinExistence type="predicted"/>
<dbReference type="EMBL" id="CP089984">
    <property type="protein sequence ID" value="WXB18497.1"/>
    <property type="molecule type" value="Genomic_DNA"/>
</dbReference>
<feature type="domain" description="Protein kinase" evidence="6">
    <location>
        <begin position="70"/>
        <end position="326"/>
    </location>
</feature>
<dbReference type="SUPFAM" id="SSF52540">
    <property type="entry name" value="P-loop containing nucleoside triphosphate hydrolases"/>
    <property type="match status" value="1"/>
</dbReference>
<dbReference type="Proteomes" id="UP001370348">
    <property type="component" value="Chromosome"/>
</dbReference>
<dbReference type="PROSITE" id="PS00107">
    <property type="entry name" value="PROTEIN_KINASE_ATP"/>
    <property type="match status" value="1"/>
</dbReference>
<dbReference type="InterPro" id="IPR017441">
    <property type="entry name" value="Protein_kinase_ATP_BS"/>
</dbReference>
<dbReference type="Gene3D" id="3.30.70.1230">
    <property type="entry name" value="Nucleotide cyclase"/>
    <property type="match status" value="1"/>
</dbReference>
<evidence type="ECO:0000259" key="6">
    <source>
        <dbReference type="PROSITE" id="PS50011"/>
    </source>
</evidence>
<name>A0ABZ2M7K4_9BACT</name>